<proteinExistence type="predicted"/>
<reference evidence="1 2" key="1">
    <citation type="submission" date="2021-06" db="EMBL/GenBank/DDBJ databases">
        <title>Caerostris darwini draft genome.</title>
        <authorList>
            <person name="Kono N."/>
            <person name="Arakawa K."/>
        </authorList>
    </citation>
    <scope>NUCLEOTIDE SEQUENCE [LARGE SCALE GENOMIC DNA]</scope>
</reference>
<dbReference type="Proteomes" id="UP001054837">
    <property type="component" value="Unassembled WGS sequence"/>
</dbReference>
<keyword evidence="2" id="KW-1185">Reference proteome</keyword>
<dbReference type="EMBL" id="BPLQ01001613">
    <property type="protein sequence ID" value="GIX83338.1"/>
    <property type="molecule type" value="Genomic_DNA"/>
</dbReference>
<evidence type="ECO:0000313" key="1">
    <source>
        <dbReference type="EMBL" id="GIX83338.1"/>
    </source>
</evidence>
<dbReference type="AlphaFoldDB" id="A0AAV4NFB4"/>
<gene>
    <name evidence="1" type="ORF">CDAR_97631</name>
</gene>
<name>A0AAV4NFB4_9ARAC</name>
<sequence>MALKGTLLNLIYLGQVPKMEKKENPVEICIKKGCNSEPLAFQSMAFLPESLAPSVFSICGLLSVHLKAMALNGTLVKLIYLVQVPEIESVG</sequence>
<comment type="caution">
    <text evidence="1">The sequence shown here is derived from an EMBL/GenBank/DDBJ whole genome shotgun (WGS) entry which is preliminary data.</text>
</comment>
<organism evidence="1 2">
    <name type="scientific">Caerostris darwini</name>
    <dbReference type="NCBI Taxonomy" id="1538125"/>
    <lineage>
        <taxon>Eukaryota</taxon>
        <taxon>Metazoa</taxon>
        <taxon>Ecdysozoa</taxon>
        <taxon>Arthropoda</taxon>
        <taxon>Chelicerata</taxon>
        <taxon>Arachnida</taxon>
        <taxon>Araneae</taxon>
        <taxon>Araneomorphae</taxon>
        <taxon>Entelegynae</taxon>
        <taxon>Araneoidea</taxon>
        <taxon>Araneidae</taxon>
        <taxon>Caerostris</taxon>
    </lineage>
</organism>
<evidence type="ECO:0000313" key="2">
    <source>
        <dbReference type="Proteomes" id="UP001054837"/>
    </source>
</evidence>
<accession>A0AAV4NFB4</accession>
<protein>
    <submittedName>
        <fullName evidence="1">Uncharacterized protein</fullName>
    </submittedName>
</protein>